<dbReference type="Pfam" id="PF01370">
    <property type="entry name" value="Epimerase"/>
    <property type="match status" value="1"/>
</dbReference>
<organism evidence="3 4">
    <name type="scientific">Prosthecobacter fusiformis</name>
    <dbReference type="NCBI Taxonomy" id="48464"/>
    <lineage>
        <taxon>Bacteria</taxon>
        <taxon>Pseudomonadati</taxon>
        <taxon>Verrucomicrobiota</taxon>
        <taxon>Verrucomicrobiia</taxon>
        <taxon>Verrucomicrobiales</taxon>
        <taxon>Verrucomicrobiaceae</taxon>
        <taxon>Prosthecobacter</taxon>
    </lineage>
</organism>
<gene>
    <name evidence="3" type="ORF">EI77_02506</name>
</gene>
<dbReference type="EMBL" id="SOCA01000003">
    <property type="protein sequence ID" value="TDU71382.1"/>
    <property type="molecule type" value="Genomic_DNA"/>
</dbReference>
<evidence type="ECO:0000259" key="2">
    <source>
        <dbReference type="Pfam" id="PF01370"/>
    </source>
</evidence>
<dbReference type="RefSeq" id="WP_133795541.1">
    <property type="nucleotide sequence ID" value="NZ_SOCA01000003.1"/>
</dbReference>
<comment type="similarity">
    <text evidence="1">Belongs to the NAD(P)-dependent epimerase/dehydratase family.</text>
</comment>
<evidence type="ECO:0000256" key="1">
    <source>
        <dbReference type="ARBA" id="ARBA00007637"/>
    </source>
</evidence>
<name>A0A4R7RZL0_9BACT</name>
<proteinExistence type="inferred from homology"/>
<accession>A0A4R7RZL0</accession>
<keyword evidence="4" id="KW-1185">Reference proteome</keyword>
<comment type="caution">
    <text evidence="3">The sequence shown here is derived from an EMBL/GenBank/DDBJ whole genome shotgun (WGS) entry which is preliminary data.</text>
</comment>
<sequence>MRILITGICGFVGSELACTLADHGSTTHIVGIDNLSRPGSWNNRERLTERGIKVIHGDIRCSADLDSIGGCDWVIDAAANASVLAGVQGSTSSRQLVDNNLSGTINLLEFCKVHKAGFILLSTSRVYSIAALSQIPVEVRLGAFIPQSSAYGENLSEAGITETFSTAAPVSLYGATKLASEVLALEYGAAFDFPVWINRCGVMAGAGQFGRPDQGIFAFWLHSWREKRPLKYIGFDGQGHQVRDCLHPRDLVPLLMKQIAEPARSNKPRIVNVSGGLDSARSLAHLSQWCSSRWGHHPVKSDPEPRPYDLPWVVLDSSLVAHTWNWHPKTCIEIILSETADFAEAHPDWITSSL</sequence>
<dbReference type="InterPro" id="IPR001509">
    <property type="entry name" value="Epimerase_deHydtase"/>
</dbReference>
<dbReference type="SUPFAM" id="SSF51735">
    <property type="entry name" value="NAD(P)-binding Rossmann-fold domains"/>
    <property type="match status" value="1"/>
</dbReference>
<dbReference type="InterPro" id="IPR036291">
    <property type="entry name" value="NAD(P)-bd_dom_sf"/>
</dbReference>
<dbReference type="Proteomes" id="UP000295662">
    <property type="component" value="Unassembled WGS sequence"/>
</dbReference>
<evidence type="ECO:0000313" key="3">
    <source>
        <dbReference type="EMBL" id="TDU71382.1"/>
    </source>
</evidence>
<evidence type="ECO:0000313" key="4">
    <source>
        <dbReference type="Proteomes" id="UP000295662"/>
    </source>
</evidence>
<protein>
    <submittedName>
        <fullName evidence="3">CDP-paratose 2-epimerase</fullName>
    </submittedName>
</protein>
<reference evidence="3 4" key="1">
    <citation type="submission" date="2019-03" db="EMBL/GenBank/DDBJ databases">
        <title>Genomic Encyclopedia of Archaeal and Bacterial Type Strains, Phase II (KMG-II): from individual species to whole genera.</title>
        <authorList>
            <person name="Goeker M."/>
        </authorList>
    </citation>
    <scope>NUCLEOTIDE SEQUENCE [LARGE SCALE GENOMIC DNA]</scope>
    <source>
        <strain evidence="3 4">ATCC 25309</strain>
    </source>
</reference>
<dbReference type="OrthoDB" id="9801785at2"/>
<dbReference type="PANTHER" id="PTHR43000">
    <property type="entry name" value="DTDP-D-GLUCOSE 4,6-DEHYDRATASE-RELATED"/>
    <property type="match status" value="1"/>
</dbReference>
<dbReference type="AlphaFoldDB" id="A0A4R7RZL0"/>
<dbReference type="Gene3D" id="3.40.50.720">
    <property type="entry name" value="NAD(P)-binding Rossmann-like Domain"/>
    <property type="match status" value="1"/>
</dbReference>
<feature type="domain" description="NAD-dependent epimerase/dehydratase" evidence="2">
    <location>
        <begin position="3"/>
        <end position="273"/>
    </location>
</feature>